<dbReference type="EMBL" id="BPVZ01000007">
    <property type="protein sequence ID" value="GKU93276.1"/>
    <property type="molecule type" value="Genomic_DNA"/>
</dbReference>
<reference evidence="1 2" key="1">
    <citation type="journal article" date="2021" name="Commun. Biol.">
        <title>The genome of Shorea leprosula (Dipterocarpaceae) highlights the ecological relevance of drought in aseasonal tropical rainforests.</title>
        <authorList>
            <person name="Ng K.K.S."/>
            <person name="Kobayashi M.J."/>
            <person name="Fawcett J.A."/>
            <person name="Hatakeyama M."/>
            <person name="Paape T."/>
            <person name="Ng C.H."/>
            <person name="Ang C.C."/>
            <person name="Tnah L.H."/>
            <person name="Lee C.T."/>
            <person name="Nishiyama T."/>
            <person name="Sese J."/>
            <person name="O'Brien M.J."/>
            <person name="Copetti D."/>
            <person name="Mohd Noor M.I."/>
            <person name="Ong R.C."/>
            <person name="Putra M."/>
            <person name="Sireger I.Z."/>
            <person name="Indrioko S."/>
            <person name="Kosugi Y."/>
            <person name="Izuno A."/>
            <person name="Isagi Y."/>
            <person name="Lee S.L."/>
            <person name="Shimizu K.K."/>
        </authorList>
    </citation>
    <scope>NUCLEOTIDE SEQUENCE [LARGE SCALE GENOMIC DNA]</scope>
    <source>
        <strain evidence="1">214</strain>
    </source>
</reference>
<comment type="caution">
    <text evidence="1">The sequence shown here is derived from an EMBL/GenBank/DDBJ whole genome shotgun (WGS) entry which is preliminary data.</text>
</comment>
<evidence type="ECO:0000313" key="2">
    <source>
        <dbReference type="Proteomes" id="UP001054252"/>
    </source>
</evidence>
<dbReference type="Proteomes" id="UP001054252">
    <property type="component" value="Unassembled WGS sequence"/>
</dbReference>
<protein>
    <submittedName>
        <fullName evidence="1">Uncharacterized protein</fullName>
    </submittedName>
</protein>
<evidence type="ECO:0000313" key="1">
    <source>
        <dbReference type="EMBL" id="GKU93276.1"/>
    </source>
</evidence>
<name>A0AAV5I6L4_9ROSI</name>
<organism evidence="1 2">
    <name type="scientific">Rubroshorea leprosula</name>
    <dbReference type="NCBI Taxonomy" id="152421"/>
    <lineage>
        <taxon>Eukaryota</taxon>
        <taxon>Viridiplantae</taxon>
        <taxon>Streptophyta</taxon>
        <taxon>Embryophyta</taxon>
        <taxon>Tracheophyta</taxon>
        <taxon>Spermatophyta</taxon>
        <taxon>Magnoliopsida</taxon>
        <taxon>eudicotyledons</taxon>
        <taxon>Gunneridae</taxon>
        <taxon>Pentapetalae</taxon>
        <taxon>rosids</taxon>
        <taxon>malvids</taxon>
        <taxon>Malvales</taxon>
        <taxon>Dipterocarpaceae</taxon>
        <taxon>Rubroshorea</taxon>
    </lineage>
</organism>
<gene>
    <name evidence="1" type="ORF">SLEP1_g6881</name>
</gene>
<accession>A0AAV5I6L4</accession>
<proteinExistence type="predicted"/>
<keyword evidence="2" id="KW-1185">Reference proteome</keyword>
<dbReference type="AlphaFoldDB" id="A0AAV5I6L4"/>
<sequence length="38" mass="4249">MKIMRIWKAPCSAWATASQGQCVTLQIHLFAFSTLVIP</sequence>